<proteinExistence type="predicted"/>
<reference evidence="4" key="1">
    <citation type="submission" date="2016-09" db="EMBL/GenBank/DDBJ databases">
        <authorList>
            <person name="Greninger A.L."/>
            <person name="Jerome K.R."/>
            <person name="Mcnair B."/>
            <person name="Wallis C."/>
            <person name="Fang F."/>
        </authorList>
    </citation>
    <scope>NUCLEOTIDE SEQUENCE [LARGE SCALE GENOMIC DNA]</scope>
    <source>
        <strain evidence="4">M7</strain>
    </source>
</reference>
<evidence type="ECO:0000313" key="3">
    <source>
        <dbReference type="EMBL" id="ODQ95973.1"/>
    </source>
</evidence>
<keyword evidence="2" id="KW-0548">Nucleotidyltransferase</keyword>
<dbReference type="Proteomes" id="UP000094243">
    <property type="component" value="Unassembled WGS sequence"/>
</dbReference>
<evidence type="ECO:0000256" key="1">
    <source>
        <dbReference type="ARBA" id="ARBA00022679"/>
    </source>
</evidence>
<keyword evidence="1" id="KW-0808">Transferase</keyword>
<dbReference type="GO" id="GO:0070567">
    <property type="term" value="F:cytidylyltransferase activity"/>
    <property type="evidence" value="ECO:0007669"/>
    <property type="project" value="InterPro"/>
</dbReference>
<dbReference type="OrthoDB" id="9802561at2"/>
<dbReference type="Gene3D" id="3.90.550.10">
    <property type="entry name" value="Spore Coat Polysaccharide Biosynthesis Protein SpsA, Chain A"/>
    <property type="match status" value="1"/>
</dbReference>
<dbReference type="SUPFAM" id="SSF53448">
    <property type="entry name" value="Nucleotide-diphospho-sugar transferases"/>
    <property type="match status" value="1"/>
</dbReference>
<evidence type="ECO:0000313" key="4">
    <source>
        <dbReference type="Proteomes" id="UP000094243"/>
    </source>
</evidence>
<organism evidence="3 4">
    <name type="scientific">Mycolicibacterium holsaticum</name>
    <dbReference type="NCBI Taxonomy" id="152142"/>
    <lineage>
        <taxon>Bacteria</taxon>
        <taxon>Bacillati</taxon>
        <taxon>Actinomycetota</taxon>
        <taxon>Actinomycetes</taxon>
        <taxon>Mycobacteriales</taxon>
        <taxon>Mycobacteriaceae</taxon>
        <taxon>Mycolicibacterium</taxon>
    </lineage>
</organism>
<dbReference type="Pfam" id="PF01128">
    <property type="entry name" value="IspD"/>
    <property type="match status" value="1"/>
</dbReference>
<comment type="caution">
    <text evidence="3">The sequence shown here is derived from an EMBL/GenBank/DDBJ whole genome shotgun (WGS) entry which is preliminary data.</text>
</comment>
<dbReference type="AlphaFoldDB" id="A0A1E3S1D2"/>
<dbReference type="InterPro" id="IPR034683">
    <property type="entry name" value="IspD/TarI"/>
</dbReference>
<sequence>MELSAIVPLPVSVAQNPASAFLALAGQAPLERIVRAMLDAVAGAGRVVVAAAEPLLADVGAALADSGLAAVAVTAADGSGERAACLSSGLKYLEQQNFSTTHVLIGDIRQPLVGAELRDRVIAGLSDAVVVPALPVTDSVKAVDESGSVIATVDRSTLAAAQYPRGVAAGQLASLLSGRTSEDFDEVEEAVRAGVEITVVAGDPDGFRAVLPADAPFFEAVIASRQQDRN</sequence>
<dbReference type="GO" id="GO:0016301">
    <property type="term" value="F:kinase activity"/>
    <property type="evidence" value="ECO:0007669"/>
    <property type="project" value="UniProtKB-KW"/>
</dbReference>
<name>A0A1E3S1D2_9MYCO</name>
<accession>A0A1E3S1D2</accession>
<dbReference type="EMBL" id="MIGZ01000009">
    <property type="protein sequence ID" value="ODQ95973.1"/>
    <property type="molecule type" value="Genomic_DNA"/>
</dbReference>
<keyword evidence="3" id="KW-0418">Kinase</keyword>
<evidence type="ECO:0000256" key="2">
    <source>
        <dbReference type="ARBA" id="ARBA00022695"/>
    </source>
</evidence>
<dbReference type="InterPro" id="IPR029044">
    <property type="entry name" value="Nucleotide-diphossugar_trans"/>
</dbReference>
<dbReference type="RefSeq" id="WP_069403730.1">
    <property type="nucleotide sequence ID" value="NZ_JBHRZJ010000010.1"/>
</dbReference>
<gene>
    <name evidence="3" type="ORF">BHQ17_02910</name>
</gene>
<protein>
    <submittedName>
        <fullName evidence="3">4-diphosphocytidyl-2C-methyl-D-erythritol kinase</fullName>
    </submittedName>
</protein>
<keyword evidence="4" id="KW-1185">Reference proteome</keyword>